<dbReference type="PANTHER" id="PTHR43072:SF8">
    <property type="entry name" value="ACYLTRANSFERASE FABY-RELATED"/>
    <property type="match status" value="1"/>
</dbReference>
<dbReference type="GO" id="GO:0016747">
    <property type="term" value="F:acyltransferase activity, transferring groups other than amino-acyl groups"/>
    <property type="evidence" value="ECO:0007669"/>
    <property type="project" value="InterPro"/>
</dbReference>
<name>A0A0N1J6A3_9HYPH</name>
<protein>
    <submittedName>
        <fullName evidence="2">GCN5 family acetyltransferase</fullName>
    </submittedName>
</protein>
<dbReference type="RefSeq" id="WP_054000327.1">
    <property type="nucleotide sequence ID" value="NZ_JXMU01000030.1"/>
</dbReference>
<sequence>MSELIIRDVAEDDIAAITAIYREAVLHGTASFELDPPDETEMLARMTALKDSGFPYIVGVDENNTLLGYAYAGTFRGRPAFRWCVENSVYIDEKAQGQGVGGKLMVELINQCTRLGFRQMVSVIGGGVEHRASIRLHERLGFDHIGIMPATGFKHGKWLDSVFMQLALGEGGDTDPDMDQYPATLYRQKS</sequence>
<evidence type="ECO:0000313" key="3">
    <source>
        <dbReference type="Proteomes" id="UP000038011"/>
    </source>
</evidence>
<dbReference type="Proteomes" id="UP000038011">
    <property type="component" value="Unassembled WGS sequence"/>
</dbReference>
<dbReference type="AlphaFoldDB" id="A0A0N1J6A3"/>
<dbReference type="OrthoDB" id="5459937at2"/>
<keyword evidence="3" id="KW-1185">Reference proteome</keyword>
<reference evidence="2 3" key="1">
    <citation type="submission" date="2015-01" db="EMBL/GenBank/DDBJ databases">
        <title>Ahrensia donghaiensis sp. nov., a novel dimethylsulphoniopropionate-cleavage bacterium isolated from seawater and emended descriptions of the genus Ahrensia and Ahrensia kielensis.</title>
        <authorList>
            <person name="Liu J."/>
        </authorList>
    </citation>
    <scope>NUCLEOTIDE SEQUENCE [LARGE SCALE GENOMIC DNA]</scope>
    <source>
        <strain evidence="2 3">LZD062</strain>
    </source>
</reference>
<dbReference type="PATRIC" id="fig|1514904.3.peg.2544"/>
<feature type="domain" description="N-acetyltransferase" evidence="1">
    <location>
        <begin position="4"/>
        <end position="169"/>
    </location>
</feature>
<keyword evidence="2" id="KW-0808">Transferase</keyword>
<dbReference type="InterPro" id="IPR016181">
    <property type="entry name" value="Acyl_CoA_acyltransferase"/>
</dbReference>
<evidence type="ECO:0000259" key="1">
    <source>
        <dbReference type="PROSITE" id="PS51186"/>
    </source>
</evidence>
<proteinExistence type="predicted"/>
<evidence type="ECO:0000313" key="2">
    <source>
        <dbReference type="EMBL" id="KPB00078.1"/>
    </source>
</evidence>
<dbReference type="CDD" id="cd04301">
    <property type="entry name" value="NAT_SF"/>
    <property type="match status" value="1"/>
</dbReference>
<dbReference type="InterPro" id="IPR000182">
    <property type="entry name" value="GNAT_dom"/>
</dbReference>
<gene>
    <name evidence="2" type="ORF">SU32_15690</name>
</gene>
<dbReference type="Gene3D" id="3.40.630.30">
    <property type="match status" value="1"/>
</dbReference>
<accession>A0A0N1J6A3</accession>
<dbReference type="SUPFAM" id="SSF55729">
    <property type="entry name" value="Acyl-CoA N-acyltransferases (Nat)"/>
    <property type="match status" value="1"/>
</dbReference>
<dbReference type="STRING" id="1514904.SU32_15690"/>
<dbReference type="PROSITE" id="PS51186">
    <property type="entry name" value="GNAT"/>
    <property type="match status" value="1"/>
</dbReference>
<organism evidence="2 3">
    <name type="scientific">Ahrensia marina</name>
    <dbReference type="NCBI Taxonomy" id="1514904"/>
    <lineage>
        <taxon>Bacteria</taxon>
        <taxon>Pseudomonadati</taxon>
        <taxon>Pseudomonadota</taxon>
        <taxon>Alphaproteobacteria</taxon>
        <taxon>Hyphomicrobiales</taxon>
        <taxon>Ahrensiaceae</taxon>
        <taxon>Ahrensia</taxon>
    </lineage>
</organism>
<dbReference type="PANTHER" id="PTHR43072">
    <property type="entry name" value="N-ACETYLTRANSFERASE"/>
    <property type="match status" value="1"/>
</dbReference>
<comment type="caution">
    <text evidence="2">The sequence shown here is derived from an EMBL/GenBank/DDBJ whole genome shotgun (WGS) entry which is preliminary data.</text>
</comment>
<dbReference type="EMBL" id="JXMU01000030">
    <property type="protein sequence ID" value="KPB00078.1"/>
    <property type="molecule type" value="Genomic_DNA"/>
</dbReference>
<dbReference type="Pfam" id="PF00583">
    <property type="entry name" value="Acetyltransf_1"/>
    <property type="match status" value="1"/>
</dbReference>